<accession>I3IN24</accession>
<dbReference type="EMBL" id="BAFH01000003">
    <property type="protein sequence ID" value="GAB63119.1"/>
    <property type="molecule type" value="Genomic_DNA"/>
</dbReference>
<reference evidence="1 2" key="1">
    <citation type="journal article" date="2012" name="FEBS Lett.">
        <title>Anammox organism KSU-1 expresses a NirK-type copper-containing nitrite reductase instead of a NirS-type with cytochrome cd1.</title>
        <authorList>
            <person name="Hira D."/>
            <person name="Toh H."/>
            <person name="Migita C.T."/>
            <person name="Okubo H."/>
            <person name="Nishiyama T."/>
            <person name="Hattori M."/>
            <person name="Furukawa K."/>
            <person name="Fujii T."/>
        </authorList>
    </citation>
    <scope>NUCLEOTIDE SEQUENCE [LARGE SCALE GENOMIC DNA]</scope>
</reference>
<sequence>MRNYTTLNLKVNRVKPVGFQVVLRTIIDYETLSAFFIVKKSAGIAETILTADGLLSVGRKPLEILCHVLGACGRGFFLIWGLRPRTKTPVW</sequence>
<dbReference type="AlphaFoldDB" id="I3IN24"/>
<proteinExistence type="predicted"/>
<dbReference type="Proteomes" id="UP000002985">
    <property type="component" value="Unassembled WGS sequence"/>
</dbReference>
<name>I3IN24_9BACT</name>
<comment type="caution">
    <text evidence="1">The sequence shown here is derived from an EMBL/GenBank/DDBJ whole genome shotgun (WGS) entry which is preliminary data.</text>
</comment>
<evidence type="ECO:0000313" key="2">
    <source>
        <dbReference type="Proteomes" id="UP000002985"/>
    </source>
</evidence>
<dbReference type="STRING" id="247490.KSU1_C1523"/>
<organism evidence="1 2">
    <name type="scientific">Candidatus Jettenia caeni</name>
    <dbReference type="NCBI Taxonomy" id="247490"/>
    <lineage>
        <taxon>Bacteria</taxon>
        <taxon>Pseudomonadati</taxon>
        <taxon>Planctomycetota</taxon>
        <taxon>Candidatus Brocadiia</taxon>
        <taxon>Candidatus Brocadiales</taxon>
        <taxon>Candidatus Brocadiaceae</taxon>
        <taxon>Candidatus Jettenia</taxon>
    </lineage>
</organism>
<protein>
    <submittedName>
        <fullName evidence="1">Uncharacterized protein</fullName>
    </submittedName>
</protein>
<gene>
    <name evidence="1" type="ORF">KSU1_C1523</name>
</gene>
<evidence type="ECO:0000313" key="1">
    <source>
        <dbReference type="EMBL" id="GAB63119.1"/>
    </source>
</evidence>
<keyword evidence="2" id="KW-1185">Reference proteome</keyword>